<reference evidence="2 3" key="1">
    <citation type="submission" date="2018-06" db="EMBL/GenBank/DDBJ databases">
        <title>Genomic Encyclopedia of Type Strains, Phase IV (KMG-IV): sequencing the most valuable type-strain genomes for metagenomic binning, comparative biology and taxonomic classification.</title>
        <authorList>
            <person name="Goeker M."/>
        </authorList>
    </citation>
    <scope>NUCLEOTIDE SEQUENCE [LARGE SCALE GENOMIC DNA]</scope>
    <source>
        <strain evidence="2 3">DSM 18048</strain>
    </source>
</reference>
<dbReference type="InterPro" id="IPR006528">
    <property type="entry name" value="Phage_head_morphogenesis_dom"/>
</dbReference>
<comment type="caution">
    <text evidence="2">The sequence shown here is derived from an EMBL/GenBank/DDBJ whole genome shotgun (WGS) entry which is preliminary data.</text>
</comment>
<gene>
    <name evidence="2" type="ORF">DES52_116122</name>
</gene>
<dbReference type="NCBIfam" id="TIGR01641">
    <property type="entry name" value="phageSPP1_gp7"/>
    <property type="match status" value="1"/>
</dbReference>
<evidence type="ECO:0000259" key="1">
    <source>
        <dbReference type="Pfam" id="PF04233"/>
    </source>
</evidence>
<protein>
    <submittedName>
        <fullName evidence="2">SPP1 gp7 family putative phage head morphogenesis protein</fullName>
    </submittedName>
</protein>
<dbReference type="RefSeq" id="WP_110888233.1">
    <property type="nucleotide sequence ID" value="NZ_QJSX01000016.1"/>
</dbReference>
<accession>A0A318S160</accession>
<evidence type="ECO:0000313" key="3">
    <source>
        <dbReference type="Proteomes" id="UP000248326"/>
    </source>
</evidence>
<dbReference type="Pfam" id="PF04233">
    <property type="entry name" value="Phage_Mu_F"/>
    <property type="match status" value="1"/>
</dbReference>
<organism evidence="2 3">
    <name type="scientific">Deinococcus yavapaiensis KR-236</name>
    <dbReference type="NCBI Taxonomy" id="694435"/>
    <lineage>
        <taxon>Bacteria</taxon>
        <taxon>Thermotogati</taxon>
        <taxon>Deinococcota</taxon>
        <taxon>Deinococci</taxon>
        <taxon>Deinococcales</taxon>
        <taxon>Deinococcaceae</taxon>
        <taxon>Deinococcus</taxon>
    </lineage>
</organism>
<keyword evidence="3" id="KW-1185">Reference proteome</keyword>
<dbReference type="Proteomes" id="UP000248326">
    <property type="component" value="Unassembled WGS sequence"/>
</dbReference>
<name>A0A318S160_9DEIO</name>
<dbReference type="AlphaFoldDB" id="A0A318S160"/>
<feature type="domain" description="Phage head morphogenesis" evidence="1">
    <location>
        <begin position="61"/>
        <end position="163"/>
    </location>
</feature>
<proteinExistence type="predicted"/>
<sequence length="189" mass="22195">MRRLIREGVKDRVLNVDELLKLSDPGLAFNDPTDLATKAVSKSRSRMNDYWQGEQKRFRDDVAKTTRDILRRGLDEDQAVRLLMERTNVSRSRATLICQDQMLTSFAEADRQRQLDLGVTEYLWRTRGDNRARRQHTALNGKRRAWSDRVLYPGSEIRCRCRTFRWTRQGQVAVDFRRVPTGSRLGPER</sequence>
<evidence type="ECO:0000313" key="2">
    <source>
        <dbReference type="EMBL" id="PYE51055.1"/>
    </source>
</evidence>
<dbReference type="EMBL" id="QJSX01000016">
    <property type="protein sequence ID" value="PYE51055.1"/>
    <property type="molecule type" value="Genomic_DNA"/>
</dbReference>